<dbReference type="AlphaFoldDB" id="A0A7W5BG31"/>
<sequence>MAMMNGWQFLSILGSLNVTGPLGVAIAVWLLAGKSWRLTLNWCLLFGAGMALVVGTKVAYLGWGLGVPELQFAGISGHAMRACAVFPVAAYLASRHRSLEFRYWTTGGGVLLSLLISVSRVPVLAHSWSEVISGAGLGLAVAAAFIWSARTEHHVVMGRVLAVLCVPVLLMAPRTEQAPTEQWMRDLALYLSGKDKPHQRTWQLGPPKNGSHSPLL</sequence>
<accession>A0A7W5BG31</accession>
<dbReference type="Proteomes" id="UP000541535">
    <property type="component" value="Unassembled WGS sequence"/>
</dbReference>
<keyword evidence="1" id="KW-0472">Membrane</keyword>
<keyword evidence="1" id="KW-1133">Transmembrane helix</keyword>
<dbReference type="Gene3D" id="1.20.144.10">
    <property type="entry name" value="Phosphatidic acid phosphatase type 2/haloperoxidase"/>
    <property type="match status" value="1"/>
</dbReference>
<evidence type="ECO:0000259" key="2">
    <source>
        <dbReference type="Pfam" id="PF01569"/>
    </source>
</evidence>
<name>A0A7W5BG31_9BURK</name>
<dbReference type="EMBL" id="JACHXD010000026">
    <property type="protein sequence ID" value="MBB3122246.1"/>
    <property type="molecule type" value="Genomic_DNA"/>
</dbReference>
<organism evidence="3 4">
    <name type="scientific">Pseudoduganella violacea</name>
    <dbReference type="NCBI Taxonomy" id="1715466"/>
    <lineage>
        <taxon>Bacteria</taxon>
        <taxon>Pseudomonadati</taxon>
        <taxon>Pseudomonadota</taxon>
        <taxon>Betaproteobacteria</taxon>
        <taxon>Burkholderiales</taxon>
        <taxon>Oxalobacteraceae</taxon>
        <taxon>Telluria group</taxon>
        <taxon>Pseudoduganella</taxon>
    </lineage>
</organism>
<reference evidence="3 4" key="1">
    <citation type="submission" date="2020-08" db="EMBL/GenBank/DDBJ databases">
        <title>Genomic Encyclopedia of Type Strains, Phase III (KMG-III): the genomes of soil and plant-associated and newly described type strains.</title>
        <authorList>
            <person name="Whitman W."/>
        </authorList>
    </citation>
    <scope>NUCLEOTIDE SEQUENCE [LARGE SCALE GENOMIC DNA]</scope>
    <source>
        <strain evidence="3 4">CECT 8897</strain>
    </source>
</reference>
<feature type="transmembrane region" description="Helical" evidence="1">
    <location>
        <begin position="131"/>
        <end position="149"/>
    </location>
</feature>
<feature type="transmembrane region" description="Helical" evidence="1">
    <location>
        <begin position="101"/>
        <end position="119"/>
    </location>
</feature>
<feature type="transmembrane region" description="Helical" evidence="1">
    <location>
        <begin position="6"/>
        <end position="31"/>
    </location>
</feature>
<proteinExistence type="predicted"/>
<feature type="domain" description="Phosphatidic acid phosphatase type 2/haloperoxidase" evidence="2">
    <location>
        <begin position="75"/>
        <end position="150"/>
    </location>
</feature>
<comment type="caution">
    <text evidence="3">The sequence shown here is derived from an EMBL/GenBank/DDBJ whole genome shotgun (WGS) entry which is preliminary data.</text>
</comment>
<evidence type="ECO:0000313" key="4">
    <source>
        <dbReference type="Proteomes" id="UP000541535"/>
    </source>
</evidence>
<dbReference type="Pfam" id="PF01569">
    <property type="entry name" value="PAP2"/>
    <property type="match status" value="1"/>
</dbReference>
<dbReference type="SUPFAM" id="SSF48317">
    <property type="entry name" value="Acid phosphatase/Vanadium-dependent haloperoxidase"/>
    <property type="match status" value="1"/>
</dbReference>
<protein>
    <submittedName>
        <fullName evidence="3">Membrane-associated phospholipid phosphatase</fullName>
    </submittedName>
</protein>
<evidence type="ECO:0000256" key="1">
    <source>
        <dbReference type="SAM" id="Phobius"/>
    </source>
</evidence>
<dbReference type="InterPro" id="IPR036938">
    <property type="entry name" value="PAP2/HPO_sf"/>
</dbReference>
<dbReference type="CDD" id="cd01610">
    <property type="entry name" value="PAP2_like"/>
    <property type="match status" value="1"/>
</dbReference>
<dbReference type="InterPro" id="IPR000326">
    <property type="entry name" value="PAP2/HPO"/>
</dbReference>
<keyword evidence="4" id="KW-1185">Reference proteome</keyword>
<keyword evidence="1" id="KW-0812">Transmembrane</keyword>
<evidence type="ECO:0000313" key="3">
    <source>
        <dbReference type="EMBL" id="MBB3122246.1"/>
    </source>
</evidence>
<feature type="transmembrane region" description="Helical" evidence="1">
    <location>
        <begin position="43"/>
        <end position="63"/>
    </location>
</feature>
<feature type="transmembrane region" description="Helical" evidence="1">
    <location>
        <begin position="75"/>
        <end position="94"/>
    </location>
</feature>
<gene>
    <name evidence="3" type="ORF">FHS03_005343</name>
</gene>